<dbReference type="Gene3D" id="3.40.190.10">
    <property type="entry name" value="Periplasmic binding protein-like II"/>
    <property type="match status" value="2"/>
</dbReference>
<dbReference type="Pfam" id="PF03466">
    <property type="entry name" value="LysR_substrate"/>
    <property type="match status" value="1"/>
</dbReference>
<keyword evidence="7" id="KW-1185">Reference proteome</keyword>
<protein>
    <submittedName>
        <fullName evidence="6">LysR family transcriptional regulator</fullName>
    </submittedName>
</protein>
<evidence type="ECO:0000256" key="3">
    <source>
        <dbReference type="ARBA" id="ARBA00023125"/>
    </source>
</evidence>
<dbReference type="InterPro" id="IPR036388">
    <property type="entry name" value="WH-like_DNA-bd_sf"/>
</dbReference>
<evidence type="ECO:0000256" key="2">
    <source>
        <dbReference type="ARBA" id="ARBA00023015"/>
    </source>
</evidence>
<feature type="domain" description="HTH lysR-type" evidence="5">
    <location>
        <begin position="11"/>
        <end position="68"/>
    </location>
</feature>
<dbReference type="InterPro" id="IPR000847">
    <property type="entry name" value="LysR_HTH_N"/>
</dbReference>
<dbReference type="Gene3D" id="1.10.10.10">
    <property type="entry name" value="Winged helix-like DNA-binding domain superfamily/Winged helix DNA-binding domain"/>
    <property type="match status" value="1"/>
</dbReference>
<dbReference type="PANTHER" id="PTHR30537:SF26">
    <property type="entry name" value="GLYCINE CLEAVAGE SYSTEM TRANSCRIPTIONAL ACTIVATOR"/>
    <property type="match status" value="1"/>
</dbReference>
<dbReference type="PROSITE" id="PS50931">
    <property type="entry name" value="HTH_LYSR"/>
    <property type="match status" value="1"/>
</dbReference>
<dbReference type="AlphaFoldDB" id="A0A6C0U575"/>
<dbReference type="PRINTS" id="PR00039">
    <property type="entry name" value="HTHLYSR"/>
</dbReference>
<keyword evidence="2" id="KW-0805">Transcription regulation</keyword>
<proteinExistence type="inferred from homology"/>
<reference evidence="6 7" key="1">
    <citation type="submission" date="2020-02" db="EMBL/GenBank/DDBJ databases">
        <title>Genome sequencing for Kineobactrum sp. M2.</title>
        <authorList>
            <person name="Park S.-J."/>
        </authorList>
    </citation>
    <scope>NUCLEOTIDE SEQUENCE [LARGE SCALE GENOMIC DNA]</scope>
    <source>
        <strain evidence="6 7">M2</strain>
    </source>
</reference>
<sequence>MKMRVPRRFLPSISMLSVFEAAARRGSFSAAAEELCLSQSAVSRQIKCLESQLEHNLFIRDRGSVRVTEAGERYASSIRDALSLIATASINLRASPVKSTLNLAVDASLGARWLVPQLSEFLELNPNVKVNLNAITEPFDLRKENIDAAICFGDTRLSHAEARFLMKEKLVPVCSAGFLKKYPIDSTQAILDIPLLHVTSRPDAWERWLRFMDVEFDFLTGIMTNQFDIAINAAQYGMGLALVPELLILQELEEGSLVSPLNMHIESEGSYSFVWSSGTGQLEILIKFYDWLIGKACLGVVE</sequence>
<evidence type="ECO:0000313" key="7">
    <source>
        <dbReference type="Proteomes" id="UP000477680"/>
    </source>
</evidence>
<dbReference type="SUPFAM" id="SSF53850">
    <property type="entry name" value="Periplasmic binding protein-like II"/>
    <property type="match status" value="1"/>
</dbReference>
<dbReference type="InterPro" id="IPR005119">
    <property type="entry name" value="LysR_subst-bd"/>
</dbReference>
<dbReference type="PANTHER" id="PTHR30537">
    <property type="entry name" value="HTH-TYPE TRANSCRIPTIONAL REGULATOR"/>
    <property type="match status" value="1"/>
</dbReference>
<keyword evidence="4" id="KW-0804">Transcription</keyword>
<dbReference type="GO" id="GO:0006351">
    <property type="term" value="P:DNA-templated transcription"/>
    <property type="evidence" value="ECO:0007669"/>
    <property type="project" value="TreeGrafter"/>
</dbReference>
<keyword evidence="3" id="KW-0238">DNA-binding</keyword>
<dbReference type="InterPro" id="IPR036390">
    <property type="entry name" value="WH_DNA-bd_sf"/>
</dbReference>
<dbReference type="GO" id="GO:0003700">
    <property type="term" value="F:DNA-binding transcription factor activity"/>
    <property type="evidence" value="ECO:0007669"/>
    <property type="project" value="InterPro"/>
</dbReference>
<dbReference type="Pfam" id="PF00126">
    <property type="entry name" value="HTH_1"/>
    <property type="match status" value="1"/>
</dbReference>
<dbReference type="SUPFAM" id="SSF46785">
    <property type="entry name" value="Winged helix' DNA-binding domain"/>
    <property type="match status" value="1"/>
</dbReference>
<evidence type="ECO:0000259" key="5">
    <source>
        <dbReference type="PROSITE" id="PS50931"/>
    </source>
</evidence>
<dbReference type="GO" id="GO:0043565">
    <property type="term" value="F:sequence-specific DNA binding"/>
    <property type="evidence" value="ECO:0007669"/>
    <property type="project" value="TreeGrafter"/>
</dbReference>
<name>A0A6C0U575_9GAMM</name>
<dbReference type="FunFam" id="1.10.10.10:FF:000001">
    <property type="entry name" value="LysR family transcriptional regulator"/>
    <property type="match status" value="1"/>
</dbReference>
<dbReference type="InterPro" id="IPR058163">
    <property type="entry name" value="LysR-type_TF_proteobact-type"/>
</dbReference>
<gene>
    <name evidence="6" type="ORF">G3T16_18020</name>
</gene>
<evidence type="ECO:0000256" key="4">
    <source>
        <dbReference type="ARBA" id="ARBA00023163"/>
    </source>
</evidence>
<accession>A0A6C0U575</accession>
<evidence type="ECO:0000256" key="1">
    <source>
        <dbReference type="ARBA" id="ARBA00009437"/>
    </source>
</evidence>
<evidence type="ECO:0000313" key="6">
    <source>
        <dbReference type="EMBL" id="QIB67003.1"/>
    </source>
</evidence>
<organism evidence="6 7">
    <name type="scientific">Kineobactrum salinum</name>
    <dbReference type="NCBI Taxonomy" id="2708301"/>
    <lineage>
        <taxon>Bacteria</taxon>
        <taxon>Pseudomonadati</taxon>
        <taxon>Pseudomonadota</taxon>
        <taxon>Gammaproteobacteria</taxon>
        <taxon>Cellvibrionales</taxon>
        <taxon>Halieaceae</taxon>
        <taxon>Kineobactrum</taxon>
    </lineage>
</organism>
<dbReference type="Proteomes" id="UP000477680">
    <property type="component" value="Chromosome"/>
</dbReference>
<dbReference type="KEGG" id="kim:G3T16_18020"/>
<dbReference type="EMBL" id="CP048711">
    <property type="protein sequence ID" value="QIB67003.1"/>
    <property type="molecule type" value="Genomic_DNA"/>
</dbReference>
<comment type="similarity">
    <text evidence="1">Belongs to the LysR transcriptional regulatory family.</text>
</comment>